<comment type="caution">
    <text evidence="2">The sequence shown here is derived from an EMBL/GenBank/DDBJ whole genome shotgun (WGS) entry which is preliminary data.</text>
</comment>
<dbReference type="EMBL" id="CANTFK010000085">
    <property type="protein sequence ID" value="CAI5706313.1"/>
    <property type="molecule type" value="Genomic_DNA"/>
</dbReference>
<evidence type="ECO:0000313" key="2">
    <source>
        <dbReference type="EMBL" id="CAI5706313.1"/>
    </source>
</evidence>
<evidence type="ECO:0000256" key="1">
    <source>
        <dbReference type="SAM" id="MobiDB-lite"/>
    </source>
</evidence>
<feature type="region of interest" description="Disordered" evidence="1">
    <location>
        <begin position="1"/>
        <end position="23"/>
    </location>
</feature>
<dbReference type="Proteomes" id="UP001159659">
    <property type="component" value="Unassembled WGS sequence"/>
</dbReference>
<accession>A0AAV0SRI1</accession>
<proteinExistence type="predicted"/>
<name>A0AAV0SRI1_9STRA</name>
<gene>
    <name evidence="2" type="ORF">PFR002_LOCUS990</name>
</gene>
<reference evidence="2" key="1">
    <citation type="submission" date="2022-12" db="EMBL/GenBank/DDBJ databases">
        <authorList>
            <person name="Webb A."/>
        </authorList>
    </citation>
    <scope>NUCLEOTIDE SEQUENCE</scope>
    <source>
        <strain evidence="2">Pf2</strain>
    </source>
</reference>
<evidence type="ECO:0000313" key="3">
    <source>
        <dbReference type="Proteomes" id="UP001159659"/>
    </source>
</evidence>
<organism evidence="2 3">
    <name type="scientific">Peronospora farinosa</name>
    <dbReference type="NCBI Taxonomy" id="134698"/>
    <lineage>
        <taxon>Eukaryota</taxon>
        <taxon>Sar</taxon>
        <taxon>Stramenopiles</taxon>
        <taxon>Oomycota</taxon>
        <taxon>Peronosporomycetes</taxon>
        <taxon>Peronosporales</taxon>
        <taxon>Peronosporaceae</taxon>
        <taxon>Peronospora</taxon>
    </lineage>
</organism>
<protein>
    <submittedName>
        <fullName evidence="2">Uncharacterized protein</fullName>
    </submittedName>
</protein>
<sequence length="120" mass="13682">MRKKKKSRRQIEADEVEEEVPSIESEPRLMVLAVVEGSATTSIALEVEYGPDPKSYKEARRDPHSDLWEQAEVEELRSLEANETWTLINLSISTGYEPKIARAPPSMLHKCETKELVTED</sequence>
<dbReference type="AlphaFoldDB" id="A0AAV0SRI1"/>